<dbReference type="EMBL" id="CP003543">
    <property type="protein sequence ID" value="AFP83928.1"/>
    <property type="molecule type" value="Genomic_DNA"/>
</dbReference>
<dbReference type="InterPro" id="IPR000740">
    <property type="entry name" value="GrpE"/>
</dbReference>
<keyword evidence="2 3" id="KW-0346">Stress response</keyword>
<evidence type="ECO:0000256" key="3">
    <source>
        <dbReference type="RuleBase" id="RU000639"/>
    </source>
</evidence>
<accession>J3YQ11</accession>
<dbReference type="AlphaFoldDB" id="J3YQ11"/>
<dbReference type="RefSeq" id="WP_014887228.1">
    <property type="nucleotide sequence ID" value="NC_018416.1"/>
</dbReference>
<protein>
    <recommendedName>
        <fullName evidence="2 3">Protein GrpE</fullName>
    </recommendedName>
    <alternativeName>
        <fullName evidence="2">HSP-70 cofactor</fullName>
    </alternativeName>
</protein>
<comment type="subcellular location">
    <subcellularLocation>
        <location evidence="2">Cytoplasm</location>
    </subcellularLocation>
</comment>
<name>J3YQ11_CARRU</name>
<dbReference type="Pfam" id="PF01025">
    <property type="entry name" value="GrpE"/>
    <property type="match status" value="1"/>
</dbReference>
<evidence type="ECO:0000256" key="1">
    <source>
        <dbReference type="ARBA" id="ARBA00023186"/>
    </source>
</evidence>
<dbReference type="KEGG" id="crh:A353_085"/>
<dbReference type="InterPro" id="IPR009012">
    <property type="entry name" value="GrpE_head"/>
</dbReference>
<dbReference type="Proteomes" id="UP000003934">
    <property type="component" value="Chromosome"/>
</dbReference>
<evidence type="ECO:0000313" key="6">
    <source>
        <dbReference type="Proteomes" id="UP000003934"/>
    </source>
</evidence>
<dbReference type="HAMAP" id="MF_01151">
    <property type="entry name" value="GrpE"/>
    <property type="match status" value="1"/>
</dbReference>
<evidence type="ECO:0000256" key="4">
    <source>
        <dbReference type="RuleBase" id="RU004478"/>
    </source>
</evidence>
<dbReference type="GO" id="GO:0005737">
    <property type="term" value="C:cytoplasm"/>
    <property type="evidence" value="ECO:0007669"/>
    <property type="project" value="UniProtKB-SubCell"/>
</dbReference>
<keyword evidence="1 2" id="KW-0143">Chaperone</keyword>
<sequence>MEKEFSLIKFLERIIFLEEKFFSFVYESKKIKKTEIQDLKYIQELLINDILLELIPITDSIENFVKDFNNQNKEIEILVLIFKLIKKFYKKFNIKQISKTGIFFDPNLHEAIGMFSNNEKKKGIVKSVLQNGYVRNNILIRPALVIIYN</sequence>
<dbReference type="PANTHER" id="PTHR21237">
    <property type="entry name" value="GRPE PROTEIN"/>
    <property type="match status" value="1"/>
</dbReference>
<organism evidence="5 6">
    <name type="scientific">Candidatus Carsonella ruddii HC isolate Thao2000</name>
    <dbReference type="NCBI Taxonomy" id="1202538"/>
    <lineage>
        <taxon>Bacteria</taxon>
        <taxon>Pseudomonadati</taxon>
        <taxon>Pseudomonadota</taxon>
        <taxon>Gammaproteobacteria</taxon>
        <taxon>Oceanospirillales</taxon>
        <taxon>Halomonadaceae</taxon>
        <taxon>Zymobacter group</taxon>
        <taxon>Candidatus Carsonella</taxon>
    </lineage>
</organism>
<dbReference type="PRINTS" id="PR00773">
    <property type="entry name" value="GRPEPROTEIN"/>
</dbReference>
<evidence type="ECO:0000313" key="5">
    <source>
        <dbReference type="EMBL" id="AFP83928.1"/>
    </source>
</evidence>
<reference evidence="5 6" key="1">
    <citation type="journal article" date="2012" name="Mol. Biol. Evol.">
        <title>Genome reduction and co-evolution between the primary and secondary bacterial symbionts of psyllids.</title>
        <authorList>
            <person name="Sloan D.B."/>
            <person name="Moran N.A."/>
        </authorList>
    </citation>
    <scope>NUCLEOTIDE SEQUENCE [LARGE SCALE GENOMIC DNA]</scope>
    <source>
        <strain evidence="5 6">HC</strain>
    </source>
</reference>
<keyword evidence="6" id="KW-1185">Reference proteome</keyword>
<dbReference type="HOGENOM" id="CLU_1737175_0_0_6"/>
<dbReference type="STRING" id="1202538.A353_085"/>
<dbReference type="GO" id="GO:0006457">
    <property type="term" value="P:protein folding"/>
    <property type="evidence" value="ECO:0007669"/>
    <property type="project" value="InterPro"/>
</dbReference>
<dbReference type="GO" id="GO:0051082">
    <property type="term" value="F:unfolded protein binding"/>
    <property type="evidence" value="ECO:0007669"/>
    <property type="project" value="TreeGrafter"/>
</dbReference>
<dbReference type="OrthoDB" id="9789811at2"/>
<dbReference type="GO" id="GO:0042803">
    <property type="term" value="F:protein homodimerization activity"/>
    <property type="evidence" value="ECO:0007669"/>
    <property type="project" value="InterPro"/>
</dbReference>
<dbReference type="PROSITE" id="PS01071">
    <property type="entry name" value="GRPE"/>
    <property type="match status" value="1"/>
</dbReference>
<dbReference type="PATRIC" id="fig|1202538.3.peg.73"/>
<evidence type="ECO:0000256" key="2">
    <source>
        <dbReference type="HAMAP-Rule" id="MF_01151"/>
    </source>
</evidence>
<dbReference type="GO" id="GO:0000774">
    <property type="term" value="F:adenyl-nucleotide exchange factor activity"/>
    <property type="evidence" value="ECO:0007669"/>
    <property type="project" value="InterPro"/>
</dbReference>
<dbReference type="PANTHER" id="PTHR21237:SF23">
    <property type="entry name" value="GRPE PROTEIN HOMOLOG, MITOCHONDRIAL"/>
    <property type="match status" value="1"/>
</dbReference>
<proteinExistence type="inferred from homology"/>
<dbReference type="SUPFAM" id="SSF51064">
    <property type="entry name" value="Head domain of nucleotide exchange factor GrpE"/>
    <property type="match status" value="1"/>
</dbReference>
<comment type="function">
    <text evidence="2 3">Participates actively in the response to hyperosmotic and heat shock by preventing the aggregation of stress-denatured proteins, in association with DnaK and GrpE. It is the nucleotide exchange factor for DnaK and may function as a thermosensor. Unfolded proteins bind initially to DnaJ; upon interaction with the DnaJ-bound protein, DnaK hydrolyzes its bound ATP, resulting in the formation of a stable complex. GrpE releases ADP from DnaK; ATP binding to DnaK triggers the release of the substrate protein, thus completing the reaction cycle. Several rounds of ATP-dependent interactions between DnaJ, DnaK and GrpE are required for fully efficient folding.</text>
</comment>
<comment type="similarity">
    <text evidence="2 4">Belongs to the GrpE family.</text>
</comment>
<comment type="subunit">
    <text evidence="2">Homodimer.</text>
</comment>
<dbReference type="Gene3D" id="2.30.22.10">
    <property type="entry name" value="Head domain of nucleotide exchange factor GrpE"/>
    <property type="match status" value="1"/>
</dbReference>
<dbReference type="GO" id="GO:0051087">
    <property type="term" value="F:protein-folding chaperone binding"/>
    <property type="evidence" value="ECO:0007669"/>
    <property type="project" value="InterPro"/>
</dbReference>
<keyword evidence="2" id="KW-0963">Cytoplasm</keyword>
<gene>
    <name evidence="2 5" type="primary">grpE</name>
    <name evidence="5" type="ORF">A353_085</name>
</gene>
<dbReference type="GeneID" id="67454623"/>